<comment type="caution">
    <text evidence="1">The sequence shown here is derived from an EMBL/GenBank/DDBJ whole genome shotgun (WGS) entry which is preliminary data.</text>
</comment>
<protein>
    <recommendedName>
        <fullName evidence="3">Retrotransposon gag domain-containing protein</fullName>
    </recommendedName>
</protein>
<dbReference type="AlphaFoldDB" id="A0A438H8B4"/>
<evidence type="ECO:0000313" key="1">
    <source>
        <dbReference type="EMBL" id="RVW80702.1"/>
    </source>
</evidence>
<name>A0A438H8B4_VITVI</name>
<evidence type="ECO:0000313" key="2">
    <source>
        <dbReference type="Proteomes" id="UP000288805"/>
    </source>
</evidence>
<accession>A0A438H8B4</accession>
<gene>
    <name evidence="1" type="ORF">CK203_053934</name>
</gene>
<dbReference type="EMBL" id="QGNW01000262">
    <property type="protein sequence ID" value="RVW80702.1"/>
    <property type="molecule type" value="Genomic_DNA"/>
</dbReference>
<organism evidence="1 2">
    <name type="scientific">Vitis vinifera</name>
    <name type="common">Grape</name>
    <dbReference type="NCBI Taxonomy" id="29760"/>
    <lineage>
        <taxon>Eukaryota</taxon>
        <taxon>Viridiplantae</taxon>
        <taxon>Streptophyta</taxon>
        <taxon>Embryophyta</taxon>
        <taxon>Tracheophyta</taxon>
        <taxon>Spermatophyta</taxon>
        <taxon>Magnoliopsida</taxon>
        <taxon>eudicotyledons</taxon>
        <taxon>Gunneridae</taxon>
        <taxon>Pentapetalae</taxon>
        <taxon>rosids</taxon>
        <taxon>Vitales</taxon>
        <taxon>Vitaceae</taxon>
        <taxon>Viteae</taxon>
        <taxon>Vitis</taxon>
    </lineage>
</organism>
<dbReference type="Proteomes" id="UP000288805">
    <property type="component" value="Unassembled WGS sequence"/>
</dbReference>
<proteinExistence type="predicted"/>
<sequence>MRAFTIGNPLGCRGSACVEVMTTLHGSTPSLRRHTEGCVPSEVCTWEDVAHEFLTQFIFSADIDVSRLELEATRQRPDESISSSVNRWRAKVAGMIDRPKEQDQIDMVLQNLQLRFVRRFVDIPFQDLKSLVHATFNVEEAITRVLWTDTTPSPDSKGKSRLDHLVDLERLVLLVINISSPHITHLTSLLQSELISLIHSINISRFMFSNLTLLRLAYIHDHHIREPLLTHHLDHMHRDPQDSSLHWA</sequence>
<evidence type="ECO:0008006" key="3">
    <source>
        <dbReference type="Google" id="ProtNLM"/>
    </source>
</evidence>
<reference evidence="1 2" key="1">
    <citation type="journal article" date="2018" name="PLoS Genet.">
        <title>Population sequencing reveals clonal diversity and ancestral inbreeding in the grapevine cultivar Chardonnay.</title>
        <authorList>
            <person name="Roach M.J."/>
            <person name="Johnson D.L."/>
            <person name="Bohlmann J."/>
            <person name="van Vuuren H.J."/>
            <person name="Jones S.J."/>
            <person name="Pretorius I.S."/>
            <person name="Schmidt S.A."/>
            <person name="Borneman A.R."/>
        </authorList>
    </citation>
    <scope>NUCLEOTIDE SEQUENCE [LARGE SCALE GENOMIC DNA]</scope>
    <source>
        <strain evidence="2">cv. Chardonnay</strain>
        <tissue evidence="1">Leaf</tissue>
    </source>
</reference>